<evidence type="ECO:0000313" key="3">
    <source>
        <dbReference type="Proteomes" id="UP000004310"/>
    </source>
</evidence>
<dbReference type="Proteomes" id="UP000004310">
    <property type="component" value="Unassembled WGS sequence"/>
</dbReference>
<feature type="compositionally biased region" description="Polar residues" evidence="1">
    <location>
        <begin position="58"/>
        <end position="73"/>
    </location>
</feature>
<dbReference type="AlphaFoldDB" id="Q0FYK1"/>
<evidence type="ECO:0000256" key="1">
    <source>
        <dbReference type="SAM" id="MobiDB-lite"/>
    </source>
</evidence>
<sequence>MPVKMRNDFRQHVRPESWLGTKIHCPDNTVPERFGEFHDLPDFPRYRCRALCNLASSSGHDDTPSTAIDQPNAQGGLEGLHLCTQGGLGQSTLPRSLAKMQRPRDLEQTL</sequence>
<protein>
    <submittedName>
        <fullName evidence="2">Uncharacterized protein</fullName>
    </submittedName>
</protein>
<gene>
    <name evidence="2" type="ORF">FP2506_02095</name>
</gene>
<feature type="region of interest" description="Disordered" evidence="1">
    <location>
        <begin position="58"/>
        <end position="110"/>
    </location>
</feature>
<dbReference type="EMBL" id="AATP01000010">
    <property type="protein sequence ID" value="EAU39994.1"/>
    <property type="molecule type" value="Genomic_DNA"/>
</dbReference>
<reference evidence="2 3" key="1">
    <citation type="journal article" date="2010" name="J. Bacteriol.">
        <title>Genome sequence of Fulvimarina pelagi HTCC2506T, a Mn(II)-oxidizing alphaproteobacterium possessing an aerobic anoxygenic photosynthetic gene cluster and Xanthorhodopsin.</title>
        <authorList>
            <person name="Kang I."/>
            <person name="Oh H.M."/>
            <person name="Lim S.I."/>
            <person name="Ferriera S."/>
            <person name="Giovannoni S.J."/>
            <person name="Cho J.C."/>
        </authorList>
    </citation>
    <scope>NUCLEOTIDE SEQUENCE [LARGE SCALE GENOMIC DNA]</scope>
    <source>
        <strain evidence="2 3">HTCC2506</strain>
    </source>
</reference>
<keyword evidence="3" id="KW-1185">Reference proteome</keyword>
<name>Q0FYK1_9HYPH</name>
<proteinExistence type="predicted"/>
<accession>Q0FYK1</accession>
<organism evidence="2 3">
    <name type="scientific">Fulvimarina pelagi HTCC2506</name>
    <dbReference type="NCBI Taxonomy" id="314231"/>
    <lineage>
        <taxon>Bacteria</taxon>
        <taxon>Pseudomonadati</taxon>
        <taxon>Pseudomonadota</taxon>
        <taxon>Alphaproteobacteria</taxon>
        <taxon>Hyphomicrobiales</taxon>
        <taxon>Aurantimonadaceae</taxon>
        <taxon>Fulvimarina</taxon>
    </lineage>
</organism>
<dbReference type="HOGENOM" id="CLU_2167277_0_0_5"/>
<evidence type="ECO:0000313" key="2">
    <source>
        <dbReference type="EMBL" id="EAU39994.1"/>
    </source>
</evidence>
<comment type="caution">
    <text evidence="2">The sequence shown here is derived from an EMBL/GenBank/DDBJ whole genome shotgun (WGS) entry which is preliminary data.</text>
</comment>